<proteinExistence type="predicted"/>
<keyword evidence="3" id="KW-1185">Reference proteome</keyword>
<comment type="caution">
    <text evidence="2">The sequence shown here is derived from an EMBL/GenBank/DDBJ whole genome shotgun (WGS) entry which is preliminary data.</text>
</comment>
<evidence type="ECO:0000313" key="3">
    <source>
        <dbReference type="Proteomes" id="UP000612329"/>
    </source>
</evidence>
<reference evidence="2" key="2">
    <citation type="submission" date="2020-09" db="EMBL/GenBank/DDBJ databases">
        <authorList>
            <person name="Sun Q."/>
            <person name="Ohkuma M."/>
        </authorList>
    </citation>
    <scope>NUCLEOTIDE SEQUENCE</scope>
    <source>
        <strain evidence="2">JCM 12862</strain>
    </source>
</reference>
<feature type="domain" description="Glycosyl transferase family 1" evidence="1">
    <location>
        <begin position="165"/>
        <end position="317"/>
    </location>
</feature>
<evidence type="ECO:0000259" key="1">
    <source>
        <dbReference type="Pfam" id="PF00534"/>
    </source>
</evidence>
<gene>
    <name evidence="2" type="ORF">GCM10007962_09460</name>
</gene>
<dbReference type="GO" id="GO:0016757">
    <property type="term" value="F:glycosyltransferase activity"/>
    <property type="evidence" value="ECO:0007669"/>
    <property type="project" value="InterPro"/>
</dbReference>
<dbReference type="RefSeq" id="WP_188650563.1">
    <property type="nucleotide sequence ID" value="NZ_BMNR01000002.1"/>
</dbReference>
<dbReference type="PANTHER" id="PTHR12526">
    <property type="entry name" value="GLYCOSYLTRANSFERASE"/>
    <property type="match status" value="1"/>
</dbReference>
<dbReference type="InterPro" id="IPR001296">
    <property type="entry name" value="Glyco_trans_1"/>
</dbReference>
<accession>A0A8J3FEU6</accession>
<dbReference type="Pfam" id="PF00534">
    <property type="entry name" value="Glycos_transf_1"/>
    <property type="match status" value="1"/>
</dbReference>
<dbReference type="AlphaFoldDB" id="A0A8J3FEU6"/>
<dbReference type="EMBL" id="BMNR01000002">
    <property type="protein sequence ID" value="GGK17362.1"/>
    <property type="molecule type" value="Genomic_DNA"/>
</dbReference>
<name>A0A8J3FEU6_9FLAO</name>
<sequence length="336" mass="38143">MKTLLYIGNKLVNKGFTASSIDVLGPLLEAEGHKMYYASSKSNKILRFLDMFMAVLKYRNQIDYVLIDVYSTMNFLYAFGVSQLCRFLKLKYIPILHGGNLPNRLDQNPKMSQCVFAHAHNNVAPSRYIQFEFNKRGFSNVFCIPNAIQINQYPYQTKVFDSINLLWVRSFSKIYNPLLAIKILKVFKDQSVRASLCMVGPDKDGSLETTKQEAKALGFDVIFTGQLSKAEWTNLAVNYNIFINTTNFDNMPVSVIEAMALGLPVISTNVGGMPFLIAHETDGILVAPNSENEFVKAIKQLIDHPNFANELAINARKKVEQYDWDVVKHKWSTLLQ</sequence>
<dbReference type="Gene3D" id="3.40.50.2000">
    <property type="entry name" value="Glycogen Phosphorylase B"/>
    <property type="match status" value="2"/>
</dbReference>
<dbReference type="CDD" id="cd03801">
    <property type="entry name" value="GT4_PimA-like"/>
    <property type="match status" value="1"/>
</dbReference>
<dbReference type="Proteomes" id="UP000612329">
    <property type="component" value="Unassembled WGS sequence"/>
</dbReference>
<organism evidence="2 3">
    <name type="scientific">Yeosuana aromativorans</name>
    <dbReference type="NCBI Taxonomy" id="288019"/>
    <lineage>
        <taxon>Bacteria</taxon>
        <taxon>Pseudomonadati</taxon>
        <taxon>Bacteroidota</taxon>
        <taxon>Flavobacteriia</taxon>
        <taxon>Flavobacteriales</taxon>
        <taxon>Flavobacteriaceae</taxon>
        <taxon>Yeosuana</taxon>
    </lineage>
</organism>
<protein>
    <recommendedName>
        <fullName evidence="1">Glycosyl transferase family 1 domain-containing protein</fullName>
    </recommendedName>
</protein>
<dbReference type="PANTHER" id="PTHR12526:SF630">
    <property type="entry name" value="GLYCOSYLTRANSFERASE"/>
    <property type="match status" value="1"/>
</dbReference>
<dbReference type="SUPFAM" id="SSF53756">
    <property type="entry name" value="UDP-Glycosyltransferase/glycogen phosphorylase"/>
    <property type="match status" value="1"/>
</dbReference>
<evidence type="ECO:0000313" key="2">
    <source>
        <dbReference type="EMBL" id="GGK17362.1"/>
    </source>
</evidence>
<reference evidence="2" key="1">
    <citation type="journal article" date="2014" name="Int. J. Syst. Evol. Microbiol.">
        <title>Complete genome sequence of Corynebacterium casei LMG S-19264T (=DSM 44701T), isolated from a smear-ripened cheese.</title>
        <authorList>
            <consortium name="US DOE Joint Genome Institute (JGI-PGF)"/>
            <person name="Walter F."/>
            <person name="Albersmeier A."/>
            <person name="Kalinowski J."/>
            <person name="Ruckert C."/>
        </authorList>
    </citation>
    <scope>NUCLEOTIDE SEQUENCE</scope>
    <source>
        <strain evidence="2">JCM 12862</strain>
    </source>
</reference>